<dbReference type="Proteomes" id="UP000195402">
    <property type="component" value="Unassembled WGS sequence"/>
</dbReference>
<gene>
    <name evidence="4" type="ORF">BVC80_1835g505</name>
</gene>
<dbReference type="FunCoup" id="A0A200R5T1">
    <property type="interactions" value="538"/>
</dbReference>
<evidence type="ECO:0000313" key="5">
    <source>
        <dbReference type="Proteomes" id="UP000195402"/>
    </source>
</evidence>
<dbReference type="Pfam" id="PF25276">
    <property type="entry name" value="DUF7870"/>
    <property type="match status" value="1"/>
</dbReference>
<proteinExistence type="predicted"/>
<dbReference type="InterPro" id="IPR057192">
    <property type="entry name" value="DUF7870"/>
</dbReference>
<feature type="domain" description="Methyltransferase type 11" evidence="2">
    <location>
        <begin position="152"/>
        <end position="197"/>
    </location>
</feature>
<accession>A0A200R5T1</accession>
<dbReference type="Gene3D" id="3.40.50.150">
    <property type="entry name" value="Vaccinia Virus protein VP39"/>
    <property type="match status" value="1"/>
</dbReference>
<keyword evidence="1" id="KW-1133">Transmembrane helix</keyword>
<evidence type="ECO:0000259" key="3">
    <source>
        <dbReference type="Pfam" id="PF25276"/>
    </source>
</evidence>
<keyword evidence="4" id="KW-0489">Methyltransferase</keyword>
<comment type="caution">
    <text evidence="4">The sequence shown here is derived from an EMBL/GenBank/DDBJ whole genome shotgun (WGS) entry which is preliminary data.</text>
</comment>
<dbReference type="InParanoid" id="A0A200R5T1"/>
<evidence type="ECO:0000313" key="4">
    <source>
        <dbReference type="EMBL" id="OVA18092.1"/>
    </source>
</evidence>
<dbReference type="AlphaFoldDB" id="A0A200R5T1"/>
<dbReference type="EMBL" id="MVGT01000437">
    <property type="protein sequence ID" value="OVA18092.1"/>
    <property type="molecule type" value="Genomic_DNA"/>
</dbReference>
<dbReference type="GO" id="GO:0032259">
    <property type="term" value="P:methylation"/>
    <property type="evidence" value="ECO:0007669"/>
    <property type="project" value="UniProtKB-KW"/>
</dbReference>
<dbReference type="Pfam" id="PF08241">
    <property type="entry name" value="Methyltransf_11"/>
    <property type="match status" value="1"/>
</dbReference>
<dbReference type="PANTHER" id="PTHR47291">
    <property type="entry name" value="PEPTIDE UPSTREAM PROTEIN"/>
    <property type="match status" value="1"/>
</dbReference>
<dbReference type="OMA" id="HYDDASF"/>
<keyword evidence="1" id="KW-0812">Transmembrane</keyword>
<keyword evidence="5" id="KW-1185">Reference proteome</keyword>
<dbReference type="OrthoDB" id="1076011at2759"/>
<feature type="transmembrane region" description="Helical" evidence="1">
    <location>
        <begin position="20"/>
        <end position="39"/>
    </location>
</feature>
<feature type="domain" description="DUF7870" evidence="3">
    <location>
        <begin position="390"/>
        <end position="467"/>
    </location>
</feature>
<dbReference type="GO" id="GO:0008757">
    <property type="term" value="F:S-adenosylmethionine-dependent methyltransferase activity"/>
    <property type="evidence" value="ECO:0007669"/>
    <property type="project" value="InterPro"/>
</dbReference>
<keyword evidence="4" id="KW-0808">Transferase</keyword>
<reference evidence="4 5" key="1">
    <citation type="journal article" date="2017" name="Mol. Plant">
        <title>The Genome of Medicinal Plant Macleaya cordata Provides New Insights into Benzylisoquinoline Alkaloids Metabolism.</title>
        <authorList>
            <person name="Liu X."/>
            <person name="Liu Y."/>
            <person name="Huang P."/>
            <person name="Ma Y."/>
            <person name="Qing Z."/>
            <person name="Tang Q."/>
            <person name="Cao H."/>
            <person name="Cheng P."/>
            <person name="Zheng Y."/>
            <person name="Yuan Z."/>
            <person name="Zhou Y."/>
            <person name="Liu J."/>
            <person name="Tang Z."/>
            <person name="Zhuo Y."/>
            <person name="Zhang Y."/>
            <person name="Yu L."/>
            <person name="Huang J."/>
            <person name="Yang P."/>
            <person name="Peng Q."/>
            <person name="Zhang J."/>
            <person name="Jiang W."/>
            <person name="Zhang Z."/>
            <person name="Lin K."/>
            <person name="Ro D.K."/>
            <person name="Chen X."/>
            <person name="Xiong X."/>
            <person name="Shang Y."/>
            <person name="Huang S."/>
            <person name="Zeng J."/>
        </authorList>
    </citation>
    <scope>NUCLEOTIDE SEQUENCE [LARGE SCALE GENOMIC DNA]</scope>
    <source>
        <strain evidence="5">cv. BLH2017</strain>
        <tissue evidence="4">Root</tissue>
    </source>
</reference>
<name>A0A200R5T1_MACCD</name>
<dbReference type="STRING" id="56857.A0A200R5T1"/>
<sequence length="470" mass="52274">MALNVLKLQILRGSIARRVLLRAILFATAMATFPFLQFLRDNEPAVILDVNSDCCAQNVASNSIVFPGQFLEPLSAYAFSLLPSSLSSSPCKESKNLTMNLFRELMDKKLLNSGGKALCVGEGSASAVSALRELGFRNALGVKRHPFPLLMRKNFVHGLDLDDNSFDFVFSRALDRVSVPALFVLEIERILKPGGIGAILVAVPNSNPGSLIKSVTPISSFLKSSDVIHVTSVESFSMVVFKKKIDIVNPFEHYKLPDECSSIKNNKPFIEHLEPLMEKKLLGTIEGRFSYLPKFIDVSSRKRFIYIDIGAGQFMNSNITSRIFDSYPIKARAFNVYVVDHDTSVLSSYVNKPRITFVYHPGLSGNKGTESFDELDDMLPSLNDEGFDFLVWFRETVADGDFVVLKMNAAEVEVKFLHELFDSGAICLVDELFLRCPGSTDSKGDKPGDCMNLFEGLRSSGVFVHQWMEE</sequence>
<organism evidence="4 5">
    <name type="scientific">Macleaya cordata</name>
    <name type="common">Five-seeded plume-poppy</name>
    <name type="synonym">Bocconia cordata</name>
    <dbReference type="NCBI Taxonomy" id="56857"/>
    <lineage>
        <taxon>Eukaryota</taxon>
        <taxon>Viridiplantae</taxon>
        <taxon>Streptophyta</taxon>
        <taxon>Embryophyta</taxon>
        <taxon>Tracheophyta</taxon>
        <taxon>Spermatophyta</taxon>
        <taxon>Magnoliopsida</taxon>
        <taxon>Ranunculales</taxon>
        <taxon>Papaveraceae</taxon>
        <taxon>Papaveroideae</taxon>
        <taxon>Macleaya</taxon>
    </lineage>
</organism>
<evidence type="ECO:0000256" key="1">
    <source>
        <dbReference type="SAM" id="Phobius"/>
    </source>
</evidence>
<keyword evidence="1" id="KW-0472">Membrane</keyword>
<dbReference type="InterPro" id="IPR013216">
    <property type="entry name" value="Methyltransf_11"/>
</dbReference>
<protein>
    <submittedName>
        <fullName evidence="4">Methyltransferase type 11</fullName>
    </submittedName>
</protein>
<dbReference type="SUPFAM" id="SSF53335">
    <property type="entry name" value="S-adenosyl-L-methionine-dependent methyltransferases"/>
    <property type="match status" value="1"/>
</dbReference>
<evidence type="ECO:0000259" key="2">
    <source>
        <dbReference type="Pfam" id="PF08241"/>
    </source>
</evidence>
<dbReference type="InterPro" id="IPR029063">
    <property type="entry name" value="SAM-dependent_MTases_sf"/>
</dbReference>
<dbReference type="PANTHER" id="PTHR47291:SF1">
    <property type="entry name" value="PEPTIDE UPSTREAM PROTEIN"/>
    <property type="match status" value="1"/>
</dbReference>